<feature type="compositionally biased region" description="Polar residues" evidence="1">
    <location>
        <begin position="15"/>
        <end position="33"/>
    </location>
</feature>
<accession>A0A1Y2IAV5</accession>
<organism evidence="2 3">
    <name type="scientific">Trametes coccinea (strain BRFM310)</name>
    <name type="common">Pycnoporus coccineus</name>
    <dbReference type="NCBI Taxonomy" id="1353009"/>
    <lineage>
        <taxon>Eukaryota</taxon>
        <taxon>Fungi</taxon>
        <taxon>Dikarya</taxon>
        <taxon>Basidiomycota</taxon>
        <taxon>Agaricomycotina</taxon>
        <taxon>Agaricomycetes</taxon>
        <taxon>Polyporales</taxon>
        <taxon>Polyporaceae</taxon>
        <taxon>Trametes</taxon>
    </lineage>
</organism>
<dbReference type="EMBL" id="KZ084145">
    <property type="protein sequence ID" value="OSC97823.1"/>
    <property type="molecule type" value="Genomic_DNA"/>
</dbReference>
<evidence type="ECO:0000313" key="3">
    <source>
        <dbReference type="Proteomes" id="UP000193067"/>
    </source>
</evidence>
<proteinExistence type="predicted"/>
<feature type="compositionally biased region" description="Polar residues" evidence="1">
    <location>
        <begin position="44"/>
        <end position="55"/>
    </location>
</feature>
<evidence type="ECO:0000313" key="2">
    <source>
        <dbReference type="EMBL" id="OSC97823.1"/>
    </source>
</evidence>
<dbReference type="Proteomes" id="UP000193067">
    <property type="component" value="Unassembled WGS sequence"/>
</dbReference>
<protein>
    <submittedName>
        <fullName evidence="2">Uncharacterized protein</fullName>
    </submittedName>
</protein>
<sequence>MRFVARAVRHRGSAGTPSSRIPWQTSEYSTTVAGSLRRCPQSPPGSQAVCSSRRP</sequence>
<reference evidence="2 3" key="1">
    <citation type="journal article" date="2015" name="Biotechnol. Biofuels">
        <title>Enhanced degradation of softwood versus hardwood by the white-rot fungus Pycnoporus coccineus.</title>
        <authorList>
            <person name="Couturier M."/>
            <person name="Navarro D."/>
            <person name="Chevret D."/>
            <person name="Henrissat B."/>
            <person name="Piumi F."/>
            <person name="Ruiz-Duenas F.J."/>
            <person name="Martinez A.T."/>
            <person name="Grigoriev I.V."/>
            <person name="Riley R."/>
            <person name="Lipzen A."/>
            <person name="Berrin J.G."/>
            <person name="Master E.R."/>
            <person name="Rosso M.N."/>
        </authorList>
    </citation>
    <scope>NUCLEOTIDE SEQUENCE [LARGE SCALE GENOMIC DNA]</scope>
    <source>
        <strain evidence="2 3">BRFM310</strain>
    </source>
</reference>
<dbReference type="AlphaFoldDB" id="A0A1Y2IAV5"/>
<evidence type="ECO:0000256" key="1">
    <source>
        <dbReference type="SAM" id="MobiDB-lite"/>
    </source>
</evidence>
<name>A0A1Y2IAV5_TRAC3</name>
<gene>
    <name evidence="2" type="ORF">PYCCODRAFT_1095434</name>
</gene>
<feature type="region of interest" description="Disordered" evidence="1">
    <location>
        <begin position="1"/>
        <end position="55"/>
    </location>
</feature>
<keyword evidence="3" id="KW-1185">Reference proteome</keyword>